<comment type="caution">
    <text evidence="1">The sequence shown here is derived from an EMBL/GenBank/DDBJ whole genome shotgun (WGS) entry which is preliminary data.</text>
</comment>
<evidence type="ECO:0000313" key="1">
    <source>
        <dbReference type="EMBL" id="GAA2469800.1"/>
    </source>
</evidence>
<dbReference type="Proteomes" id="UP001501721">
    <property type="component" value="Unassembled WGS sequence"/>
</dbReference>
<organism evidence="1 2">
    <name type="scientific">Streptomyces graminearus</name>
    <dbReference type="NCBI Taxonomy" id="284030"/>
    <lineage>
        <taxon>Bacteria</taxon>
        <taxon>Bacillati</taxon>
        <taxon>Actinomycetota</taxon>
        <taxon>Actinomycetes</taxon>
        <taxon>Kitasatosporales</taxon>
        <taxon>Streptomycetaceae</taxon>
        <taxon>Streptomyces</taxon>
    </lineage>
</organism>
<reference evidence="1 2" key="1">
    <citation type="journal article" date="2019" name="Int. J. Syst. Evol. Microbiol.">
        <title>The Global Catalogue of Microorganisms (GCM) 10K type strain sequencing project: providing services to taxonomists for standard genome sequencing and annotation.</title>
        <authorList>
            <consortium name="The Broad Institute Genomics Platform"/>
            <consortium name="The Broad Institute Genome Sequencing Center for Infectious Disease"/>
            <person name="Wu L."/>
            <person name="Ma J."/>
        </authorList>
    </citation>
    <scope>NUCLEOTIDE SEQUENCE [LARGE SCALE GENOMIC DNA]</scope>
    <source>
        <strain evidence="1 2">JCM 6923</strain>
    </source>
</reference>
<name>A0ABN3KTJ9_9ACTN</name>
<sequence>MDSVRLEELDLGMEVATTGGGMLLMDEHSSSVLIMNTEFKPAVVRFPGCTQVKFGYPNDEALAGHPLYGDCSYGIYEVIGSDWFDVLQEQNRVRFPDSKWARKRHFVIIFHESMGEFLADDVRVEGFEGKFDDMALNVMRGALAYDTPSLLPHEEM</sequence>
<protein>
    <submittedName>
        <fullName evidence="1">Uncharacterized protein</fullName>
    </submittedName>
</protein>
<gene>
    <name evidence="1" type="ORF">GCM10010422_09600</name>
</gene>
<dbReference type="EMBL" id="BAAATL010000002">
    <property type="protein sequence ID" value="GAA2469800.1"/>
    <property type="molecule type" value="Genomic_DNA"/>
</dbReference>
<proteinExistence type="predicted"/>
<evidence type="ECO:0000313" key="2">
    <source>
        <dbReference type="Proteomes" id="UP001501721"/>
    </source>
</evidence>
<dbReference type="RefSeq" id="WP_346076315.1">
    <property type="nucleotide sequence ID" value="NZ_BAAATL010000002.1"/>
</dbReference>
<accession>A0ABN3KTJ9</accession>
<keyword evidence="2" id="KW-1185">Reference proteome</keyword>